<dbReference type="RefSeq" id="WP_117002966.1">
    <property type="nucleotide sequence ID" value="NZ_BMJS01000019.1"/>
</dbReference>
<evidence type="ECO:0000259" key="3">
    <source>
        <dbReference type="Pfam" id="PF01643"/>
    </source>
</evidence>
<dbReference type="GO" id="GO:0000036">
    <property type="term" value="F:acyl carrier activity"/>
    <property type="evidence" value="ECO:0007669"/>
    <property type="project" value="TreeGrafter"/>
</dbReference>
<protein>
    <submittedName>
        <fullName evidence="4">Thioesterase</fullName>
    </submittedName>
</protein>
<dbReference type="EMBL" id="BMJS01000019">
    <property type="protein sequence ID" value="GGG00190.1"/>
    <property type="molecule type" value="Genomic_DNA"/>
</dbReference>
<dbReference type="AlphaFoldDB" id="A0A8J3E8N2"/>
<dbReference type="Proteomes" id="UP000636949">
    <property type="component" value="Unassembled WGS sequence"/>
</dbReference>
<dbReference type="GO" id="GO:0016297">
    <property type="term" value="F:fatty acyl-[ACP] hydrolase activity"/>
    <property type="evidence" value="ECO:0007669"/>
    <property type="project" value="InterPro"/>
</dbReference>
<reference evidence="4" key="2">
    <citation type="submission" date="2020-09" db="EMBL/GenBank/DDBJ databases">
        <authorList>
            <person name="Sun Q."/>
            <person name="Zhou Y."/>
        </authorList>
    </citation>
    <scope>NUCLEOTIDE SEQUENCE</scope>
    <source>
        <strain evidence="4">CGMCC 1.15758</strain>
    </source>
</reference>
<accession>A0A8J3E8N2</accession>
<dbReference type="Pfam" id="PF01643">
    <property type="entry name" value="Acyl-ACP_TE"/>
    <property type="match status" value="1"/>
</dbReference>
<gene>
    <name evidence="4" type="ORF">GCM10010995_16900</name>
</gene>
<dbReference type="Gene3D" id="3.10.129.10">
    <property type="entry name" value="Hotdog Thioesterase"/>
    <property type="match status" value="1"/>
</dbReference>
<keyword evidence="2" id="KW-0809">Transit peptide</keyword>
<evidence type="ECO:0000256" key="2">
    <source>
        <dbReference type="ARBA" id="ARBA00022946"/>
    </source>
</evidence>
<reference evidence="4" key="1">
    <citation type="journal article" date="2014" name="Int. J. Syst. Evol. Microbiol.">
        <title>Complete genome sequence of Corynebacterium casei LMG S-19264T (=DSM 44701T), isolated from a smear-ripened cheese.</title>
        <authorList>
            <consortium name="US DOE Joint Genome Institute (JGI-PGF)"/>
            <person name="Walter F."/>
            <person name="Albersmeier A."/>
            <person name="Kalinowski J."/>
            <person name="Ruckert C."/>
        </authorList>
    </citation>
    <scope>NUCLEOTIDE SEQUENCE</scope>
    <source>
        <strain evidence="4">CGMCC 1.15758</strain>
    </source>
</reference>
<comment type="similarity">
    <text evidence="1">Belongs to the acyl-ACP thioesterase family.</text>
</comment>
<keyword evidence="5" id="KW-1185">Reference proteome</keyword>
<feature type="domain" description="Acyl-ACP thioesterase N-terminal hotdog" evidence="3">
    <location>
        <begin position="3"/>
        <end position="129"/>
    </location>
</feature>
<dbReference type="InterPro" id="IPR002864">
    <property type="entry name" value="Acyl-ACP_thioesterase_NHD"/>
</dbReference>
<evidence type="ECO:0000313" key="5">
    <source>
        <dbReference type="Proteomes" id="UP000636949"/>
    </source>
</evidence>
<dbReference type="SUPFAM" id="SSF54637">
    <property type="entry name" value="Thioesterase/thiol ester dehydrase-isomerase"/>
    <property type="match status" value="1"/>
</dbReference>
<proteinExistence type="inferred from homology"/>
<evidence type="ECO:0000313" key="4">
    <source>
        <dbReference type="EMBL" id="GGG00190.1"/>
    </source>
</evidence>
<dbReference type="PANTHER" id="PTHR31727:SF6">
    <property type="entry name" value="OLEOYL-ACYL CARRIER PROTEIN THIOESTERASE 1, CHLOROPLASTIC"/>
    <property type="match status" value="1"/>
</dbReference>
<dbReference type="InterPro" id="IPR045023">
    <property type="entry name" value="FATA/B"/>
</dbReference>
<dbReference type="CDD" id="cd00586">
    <property type="entry name" value="4HBT"/>
    <property type="match status" value="1"/>
</dbReference>
<name>A0A8J3E8N2_9GAMM</name>
<organism evidence="4 5">
    <name type="scientific">Cysteiniphilum litorale</name>
    <dbReference type="NCBI Taxonomy" id="2056700"/>
    <lineage>
        <taxon>Bacteria</taxon>
        <taxon>Pseudomonadati</taxon>
        <taxon>Pseudomonadota</taxon>
        <taxon>Gammaproteobacteria</taxon>
        <taxon>Thiotrichales</taxon>
        <taxon>Fastidiosibacteraceae</taxon>
        <taxon>Cysteiniphilum</taxon>
    </lineage>
</organism>
<comment type="caution">
    <text evidence="4">The sequence shown here is derived from an EMBL/GenBank/DDBJ whole genome shotgun (WGS) entry which is preliminary data.</text>
</comment>
<dbReference type="PANTHER" id="PTHR31727">
    <property type="entry name" value="OLEOYL-ACYL CARRIER PROTEIN THIOESTERASE 1, CHLOROPLASTIC"/>
    <property type="match status" value="1"/>
</dbReference>
<dbReference type="OrthoDB" id="9801517at2"/>
<evidence type="ECO:0000256" key="1">
    <source>
        <dbReference type="ARBA" id="ARBA00006500"/>
    </source>
</evidence>
<sequence length="152" mass="18150">MQIFKTYFNVMPEHIDANKHVSNIVYIKWMQDIAVMHSDACGWDTKRYHQNHCTWVAKTHFIDYIKQVFLNEVIEARTWVDEIKRSTALRKYEFINQLGEIVAKAETNWVFINTETQRTQRVLPEVREDFERFRSSEYSEAADLLNSDEPSL</sequence>
<dbReference type="InterPro" id="IPR029069">
    <property type="entry name" value="HotDog_dom_sf"/>
</dbReference>